<name>A0A328BVJ7_9BACT</name>
<proteinExistence type="predicted"/>
<evidence type="ECO:0000313" key="1">
    <source>
        <dbReference type="EMBL" id="RAK70541.1"/>
    </source>
</evidence>
<dbReference type="InterPro" id="IPR025586">
    <property type="entry name" value="PcfJ"/>
</dbReference>
<dbReference type="EMBL" id="QHKM01000001">
    <property type="protein sequence ID" value="RAK70541.1"/>
    <property type="molecule type" value="Genomic_DNA"/>
</dbReference>
<dbReference type="RefSeq" id="WP_111477291.1">
    <property type="nucleotide sequence ID" value="NZ_QHKM01000001.1"/>
</dbReference>
<dbReference type="Proteomes" id="UP000248553">
    <property type="component" value="Unassembled WGS sequence"/>
</dbReference>
<comment type="caution">
    <text evidence="1">The sequence shown here is derived from an EMBL/GenBank/DDBJ whole genome shotgun (WGS) entry which is preliminary data.</text>
</comment>
<dbReference type="Pfam" id="PF14284">
    <property type="entry name" value="PcfJ"/>
    <property type="match status" value="1"/>
</dbReference>
<evidence type="ECO:0008006" key="3">
    <source>
        <dbReference type="Google" id="ProtNLM"/>
    </source>
</evidence>
<accession>A0A328BVJ7</accession>
<reference evidence="2" key="1">
    <citation type="submission" date="2018-05" db="EMBL/GenBank/DDBJ databases">
        <authorList>
            <person name="Nie L."/>
        </authorList>
    </citation>
    <scope>NUCLEOTIDE SEQUENCE [LARGE SCALE GENOMIC DNA]</scope>
    <source>
        <strain evidence="2">NL</strain>
    </source>
</reference>
<keyword evidence="2" id="KW-1185">Reference proteome</keyword>
<sequence>MANRLKPLSYEAQRAQQAVAALTQARRTDWRKWAPSRQIDYLFSLTGEPRHCYNLLGEETPLAKLYEGCVYGQNGAERQRRQQVLLALAAKRTELLQRPEVSAAVAALTHYYPLRRRELADWQPRSRNVYRQLESLVRHLFDEYGDVPGWLLNSWTAGRLQDGGVNIAELTLHLGSGHALRRFQGLPVPLTKKLEHHLRLAPAGCTFLEALRYAQLAARDALAWFGAVLESRMGREIGPDDAFWLTVVDFFVAAPMVDPRHFGPVCDWIHEKRSVGIGDEPAQPGFSLKGRSMVSVLAQTEQWHRQLAQVRRYAPGPVIPLTTTWTPMPVPNFTNNSKKNPVLITQLLTYGALLEEGRELHHCVASYLSSCRQGRCAIFGLTQAGLRAVTLEVAAGGVIVQARGKHNRPMDASERLWVQRWATDARLTISKHV</sequence>
<gene>
    <name evidence="1" type="ORF">DLM85_06820</name>
</gene>
<evidence type="ECO:0000313" key="2">
    <source>
        <dbReference type="Proteomes" id="UP000248553"/>
    </source>
</evidence>
<organism evidence="1 2">
    <name type="scientific">Hymenobacter edaphi</name>
    <dbReference type="NCBI Taxonomy" id="2211146"/>
    <lineage>
        <taxon>Bacteria</taxon>
        <taxon>Pseudomonadati</taxon>
        <taxon>Bacteroidota</taxon>
        <taxon>Cytophagia</taxon>
        <taxon>Cytophagales</taxon>
        <taxon>Hymenobacteraceae</taxon>
        <taxon>Hymenobacter</taxon>
    </lineage>
</organism>
<dbReference type="AlphaFoldDB" id="A0A328BVJ7"/>
<dbReference type="OrthoDB" id="8866982at2"/>
<protein>
    <recommendedName>
        <fullName evidence="3">PcfJ-like protein</fullName>
    </recommendedName>
</protein>